<proteinExistence type="predicted"/>
<evidence type="ECO:0000313" key="2">
    <source>
        <dbReference type="EMBL" id="UTI62561.1"/>
    </source>
</evidence>
<evidence type="ECO:0000313" key="3">
    <source>
        <dbReference type="Proteomes" id="UP001056035"/>
    </source>
</evidence>
<dbReference type="Gene3D" id="3.20.20.140">
    <property type="entry name" value="Metal-dependent hydrolases"/>
    <property type="match status" value="1"/>
</dbReference>
<sequence length="845" mass="90587">MSGPSPVRRRSLHRTLAALALAVLTAGVAAAPAPAAAAALPPGARYALVHGCYALQAADGRYVAKAAGNGYAATATTVAAAEPLRMQATRLGSYLLYGRAGDFLSTTANAVVTAADGGPDGDFVVDTTPDRAAFTLVTQAGRALTTDAAGRLVLTAAGSAGRFTFAPADGCATFPEAELDATGKPGTGKTPYSETRGLIDAHMHMMAYEFLGGDIHCGKPWDPYGVTHALPTCSRNNLVNQQGEIVVDNFLAGETNPAQPQDPVGWPTFRDWPAHESLTHEQSYYRWLERAWMGGLRVFVNLFVENHALCSLYPVKHNSCNEMTSVRLQAKRLRQLEDYIDAQEGGPGKGWFRIVKDPFQARRVINAGKLAVVPGIEVSNLFDCGLKDGSPTCDKAQVDAGLAEAYDKLGVRDMELINKFNNGFGGVAGDSGTTGVIVNAGNKLETGQFWDLETCTGEPEEADRTQYTLPGTSRDQLLGSALAILAPNSALPLYPPAPHCNKLGLSTLGDHLVRGMMKRGMIVDPDHLDVIARKALLSLTESQGYSGVISSHSWSTADAYPRIYASGGIVTPYAGNTQSFCKAYRQIAPKRDPRYLFGFGWGADMNGFGGQGGPRNGPDPVTYPFKSFDGRVTFTRERTGERTFDINTDGVAHYGLYPDWVEDLRHVCGQRIVDDMAKGPEAYLQMWERADGIAPEYRERREARLRFGRAGLGLTKLAVAPEELLRGGGQPASRKGRVWSYRVKGRGNAKARVRAVFTPGERVGLVISDASRHRVAGVGRGSAASRLAGTATRFGSTMLIRRAGAGRSYLFGVRGGRVRWAAVATAAVTRDPATARRYVALAGLR</sequence>
<gene>
    <name evidence="2" type="ORF">NBH00_14455</name>
</gene>
<dbReference type="RefSeq" id="WP_254569298.1">
    <property type="nucleotide sequence ID" value="NZ_CP098502.1"/>
</dbReference>
<keyword evidence="3" id="KW-1185">Reference proteome</keyword>
<dbReference type="Proteomes" id="UP001056035">
    <property type="component" value="Chromosome"/>
</dbReference>
<dbReference type="InterPro" id="IPR032466">
    <property type="entry name" value="Metal_Hydrolase"/>
</dbReference>
<feature type="chain" id="PRO_5045150127" evidence="1">
    <location>
        <begin position="31"/>
        <end position="845"/>
    </location>
</feature>
<name>A0ABY5DM03_9ACTN</name>
<accession>A0ABY5DM03</accession>
<dbReference type="PROSITE" id="PS51318">
    <property type="entry name" value="TAT"/>
    <property type="match status" value="1"/>
</dbReference>
<evidence type="ECO:0000256" key="1">
    <source>
        <dbReference type="SAM" id="SignalP"/>
    </source>
</evidence>
<feature type="signal peptide" evidence="1">
    <location>
        <begin position="1"/>
        <end position="30"/>
    </location>
</feature>
<dbReference type="InterPro" id="IPR006311">
    <property type="entry name" value="TAT_signal"/>
</dbReference>
<dbReference type="SUPFAM" id="SSF51556">
    <property type="entry name" value="Metallo-dependent hydrolases"/>
    <property type="match status" value="1"/>
</dbReference>
<organism evidence="2 3">
    <name type="scientific">Paraconexibacter antarcticus</name>
    <dbReference type="NCBI Taxonomy" id="2949664"/>
    <lineage>
        <taxon>Bacteria</taxon>
        <taxon>Bacillati</taxon>
        <taxon>Actinomycetota</taxon>
        <taxon>Thermoleophilia</taxon>
        <taxon>Solirubrobacterales</taxon>
        <taxon>Paraconexibacteraceae</taxon>
        <taxon>Paraconexibacter</taxon>
    </lineage>
</organism>
<reference evidence="2 3" key="1">
    <citation type="submission" date="2022-06" db="EMBL/GenBank/DDBJ databases">
        <title>Paraconexibacter antarcticus.</title>
        <authorList>
            <person name="Kim C.S."/>
        </authorList>
    </citation>
    <scope>NUCLEOTIDE SEQUENCE [LARGE SCALE GENOMIC DNA]</scope>
    <source>
        <strain evidence="2 3">02-257</strain>
    </source>
</reference>
<keyword evidence="1" id="KW-0732">Signal</keyword>
<dbReference type="EMBL" id="CP098502">
    <property type="protein sequence ID" value="UTI62561.1"/>
    <property type="molecule type" value="Genomic_DNA"/>
</dbReference>
<protein>
    <submittedName>
        <fullName evidence="2">Coagulation factor 5/8 type domain-containing protein</fullName>
    </submittedName>
</protein>